<proteinExistence type="predicted"/>
<keyword evidence="1" id="KW-0472">Membrane</keyword>
<protein>
    <submittedName>
        <fullName evidence="2">Uncharacterized protein</fullName>
    </submittedName>
</protein>
<dbReference type="EMBL" id="QRMZ01000010">
    <property type="protein sequence ID" value="RHK06351.1"/>
    <property type="molecule type" value="Genomic_DNA"/>
</dbReference>
<evidence type="ECO:0000313" key="2">
    <source>
        <dbReference type="EMBL" id="RHK06351.1"/>
    </source>
</evidence>
<keyword evidence="1" id="KW-0812">Transmembrane</keyword>
<feature type="transmembrane region" description="Helical" evidence="1">
    <location>
        <begin position="13"/>
        <end position="34"/>
    </location>
</feature>
<dbReference type="AlphaFoldDB" id="A0A415ESS7"/>
<evidence type="ECO:0000256" key="1">
    <source>
        <dbReference type="SAM" id="Phobius"/>
    </source>
</evidence>
<evidence type="ECO:0000313" key="3">
    <source>
        <dbReference type="Proteomes" id="UP000286288"/>
    </source>
</evidence>
<accession>A0A415ESS7</accession>
<comment type="caution">
    <text evidence="2">The sequence shown here is derived from an EMBL/GenBank/DDBJ whole genome shotgun (WGS) entry which is preliminary data.</text>
</comment>
<reference evidence="2 3" key="1">
    <citation type="submission" date="2018-08" db="EMBL/GenBank/DDBJ databases">
        <title>A genome reference for cultivated species of the human gut microbiota.</title>
        <authorList>
            <person name="Zou Y."/>
            <person name="Xue W."/>
            <person name="Luo G."/>
        </authorList>
    </citation>
    <scope>NUCLEOTIDE SEQUENCE [LARGE SCALE GENOMIC DNA]</scope>
    <source>
        <strain evidence="2 3">AF48-16</strain>
    </source>
</reference>
<gene>
    <name evidence="2" type="ORF">DW084_08710</name>
</gene>
<feature type="transmembrane region" description="Helical" evidence="1">
    <location>
        <begin position="94"/>
        <end position="113"/>
    </location>
</feature>
<dbReference type="Proteomes" id="UP000286288">
    <property type="component" value="Unassembled WGS sequence"/>
</dbReference>
<sequence length="121" mass="13836">MSIGEVGYIFTKYFIVTVSILTSIYGGYWVYYAFVQTKDEQEKALVCYTAAKAFGVTALLFFLYYLLQLIVKAANVKQLTRLWQILHFGSRDEFSVGMALSIMMVVLGVFLLVEKRNIHLP</sequence>
<name>A0A415ESS7_ENTCA</name>
<organism evidence="2 3">
    <name type="scientific">Enterococcus casseliflavus</name>
    <name type="common">Enterococcus flavescens</name>
    <dbReference type="NCBI Taxonomy" id="37734"/>
    <lineage>
        <taxon>Bacteria</taxon>
        <taxon>Bacillati</taxon>
        <taxon>Bacillota</taxon>
        <taxon>Bacilli</taxon>
        <taxon>Lactobacillales</taxon>
        <taxon>Enterococcaceae</taxon>
        <taxon>Enterococcus</taxon>
    </lineage>
</organism>
<keyword evidence="1" id="KW-1133">Transmembrane helix</keyword>
<feature type="transmembrane region" description="Helical" evidence="1">
    <location>
        <begin position="46"/>
        <end position="67"/>
    </location>
</feature>